<organism evidence="9 10">
    <name type="scientific">Chitinimonas lacunae</name>
    <dbReference type="NCBI Taxonomy" id="1963018"/>
    <lineage>
        <taxon>Bacteria</taxon>
        <taxon>Pseudomonadati</taxon>
        <taxon>Pseudomonadota</taxon>
        <taxon>Betaproteobacteria</taxon>
        <taxon>Neisseriales</taxon>
        <taxon>Chitinibacteraceae</taxon>
        <taxon>Chitinimonas</taxon>
    </lineage>
</organism>
<reference evidence="10" key="1">
    <citation type="journal article" date="2019" name="Int. J. Syst. Evol. Microbiol.">
        <title>The Global Catalogue of Microorganisms (GCM) 10K type strain sequencing project: providing services to taxonomists for standard genome sequencing and annotation.</title>
        <authorList>
            <consortium name="The Broad Institute Genomics Platform"/>
            <consortium name="The Broad Institute Genome Sequencing Center for Infectious Disease"/>
            <person name="Wu L."/>
            <person name="Ma J."/>
        </authorList>
    </citation>
    <scope>NUCLEOTIDE SEQUENCE [LARGE SCALE GENOMIC DNA]</scope>
    <source>
        <strain evidence="10">LMG 29894</strain>
    </source>
</reference>
<dbReference type="RefSeq" id="WP_378167126.1">
    <property type="nucleotide sequence ID" value="NZ_JBHSBU010000001.1"/>
</dbReference>
<comment type="caution">
    <text evidence="9">The sequence shown here is derived from an EMBL/GenBank/DDBJ whole genome shotgun (WGS) entry which is preliminary data.</text>
</comment>
<evidence type="ECO:0000256" key="7">
    <source>
        <dbReference type="SAM" id="SignalP"/>
    </source>
</evidence>
<evidence type="ECO:0000256" key="6">
    <source>
        <dbReference type="PROSITE-ProRule" id="PRU00433"/>
    </source>
</evidence>
<evidence type="ECO:0000256" key="1">
    <source>
        <dbReference type="ARBA" id="ARBA00022448"/>
    </source>
</evidence>
<dbReference type="PANTHER" id="PTHR33751:SF9">
    <property type="entry name" value="CYTOCHROME C4"/>
    <property type="match status" value="1"/>
</dbReference>
<evidence type="ECO:0000256" key="3">
    <source>
        <dbReference type="ARBA" id="ARBA00022723"/>
    </source>
</evidence>
<feature type="signal peptide" evidence="7">
    <location>
        <begin position="1"/>
        <end position="20"/>
    </location>
</feature>
<dbReference type="PROSITE" id="PS51007">
    <property type="entry name" value="CYTC"/>
    <property type="match status" value="1"/>
</dbReference>
<gene>
    <name evidence="9" type="ORF">ACFOW7_18430</name>
</gene>
<evidence type="ECO:0000313" key="9">
    <source>
        <dbReference type="EMBL" id="MFC4161320.1"/>
    </source>
</evidence>
<dbReference type="Gene3D" id="1.10.760.10">
    <property type="entry name" value="Cytochrome c-like domain"/>
    <property type="match status" value="1"/>
</dbReference>
<keyword evidence="7" id="KW-0732">Signal</keyword>
<feature type="chain" id="PRO_5045337666" evidence="7">
    <location>
        <begin position="21"/>
        <end position="107"/>
    </location>
</feature>
<keyword evidence="3 6" id="KW-0479">Metal-binding</keyword>
<keyword evidence="2 6" id="KW-0349">Heme</keyword>
<keyword evidence="4" id="KW-0249">Electron transport</keyword>
<keyword evidence="1" id="KW-0813">Transport</keyword>
<dbReference type="InterPro" id="IPR036909">
    <property type="entry name" value="Cyt_c-like_dom_sf"/>
</dbReference>
<proteinExistence type="predicted"/>
<name>A0ABV8MWX7_9NEIS</name>
<keyword evidence="5 6" id="KW-0408">Iron</keyword>
<dbReference type="Pfam" id="PF00034">
    <property type="entry name" value="Cytochrom_C"/>
    <property type="match status" value="1"/>
</dbReference>
<accession>A0ABV8MWX7</accession>
<evidence type="ECO:0000256" key="2">
    <source>
        <dbReference type="ARBA" id="ARBA00022617"/>
    </source>
</evidence>
<dbReference type="SUPFAM" id="SSF46626">
    <property type="entry name" value="Cytochrome c"/>
    <property type="match status" value="1"/>
</dbReference>
<dbReference type="InterPro" id="IPR009056">
    <property type="entry name" value="Cyt_c-like_dom"/>
</dbReference>
<keyword evidence="10" id="KW-1185">Reference proteome</keyword>
<protein>
    <submittedName>
        <fullName evidence="9">C-type cytochrome</fullName>
    </submittedName>
</protein>
<evidence type="ECO:0000313" key="10">
    <source>
        <dbReference type="Proteomes" id="UP001595791"/>
    </source>
</evidence>
<feature type="domain" description="Cytochrome c" evidence="8">
    <location>
        <begin position="17"/>
        <end position="104"/>
    </location>
</feature>
<dbReference type="InterPro" id="IPR050597">
    <property type="entry name" value="Cytochrome_c_Oxidase_Subunit"/>
</dbReference>
<dbReference type="PANTHER" id="PTHR33751">
    <property type="entry name" value="CBB3-TYPE CYTOCHROME C OXIDASE SUBUNIT FIXP"/>
    <property type="match status" value="1"/>
</dbReference>
<dbReference type="EMBL" id="JBHSBU010000001">
    <property type="protein sequence ID" value="MFC4161320.1"/>
    <property type="molecule type" value="Genomic_DNA"/>
</dbReference>
<evidence type="ECO:0000256" key="4">
    <source>
        <dbReference type="ARBA" id="ARBA00022982"/>
    </source>
</evidence>
<evidence type="ECO:0000259" key="8">
    <source>
        <dbReference type="PROSITE" id="PS51007"/>
    </source>
</evidence>
<evidence type="ECO:0000256" key="5">
    <source>
        <dbReference type="ARBA" id="ARBA00023004"/>
    </source>
</evidence>
<sequence>MQGKLLALMAMMVLPLAAQAAGNPQAGARKNSMCVGCHGIPDYKAAYPVVYHVPRIGGQHADYLAAALTAYRSGARKHPTMRAVASQLSDQDILDLAAYYAVQKPTP</sequence>
<dbReference type="Proteomes" id="UP001595791">
    <property type="component" value="Unassembled WGS sequence"/>
</dbReference>